<dbReference type="OrthoDB" id="9402762at2759"/>
<dbReference type="Pfam" id="PF01370">
    <property type="entry name" value="Epimerase"/>
    <property type="match status" value="2"/>
</dbReference>
<dbReference type="AlphaFoldDB" id="A0A1W5CTJ3"/>
<protein>
    <submittedName>
        <fullName evidence="13 14">UDP-glucose 4-epimerase</fullName>
    </submittedName>
</protein>
<evidence type="ECO:0000256" key="1">
    <source>
        <dbReference type="ARBA" id="ARBA00000083"/>
    </source>
</evidence>
<comment type="pathway">
    <text evidence="3">Carbohydrate metabolism; galactose metabolism.</text>
</comment>
<evidence type="ECO:0000256" key="10">
    <source>
        <dbReference type="ARBA" id="ARBA00038238"/>
    </source>
</evidence>
<evidence type="ECO:0000313" key="15">
    <source>
        <dbReference type="Proteomes" id="UP000192927"/>
    </source>
</evidence>
<comment type="catalytic activity">
    <reaction evidence="1">
        <text>UDP-alpha-D-glucose = UDP-alpha-D-galactose</text>
        <dbReference type="Rhea" id="RHEA:22168"/>
        <dbReference type="ChEBI" id="CHEBI:58885"/>
        <dbReference type="ChEBI" id="CHEBI:66914"/>
        <dbReference type="EC" id="5.1.3.2"/>
    </reaction>
</comment>
<dbReference type="EMBL" id="VXIT01000012">
    <property type="protein sequence ID" value="KAA6409003.1"/>
    <property type="molecule type" value="Genomic_DNA"/>
</dbReference>
<dbReference type="SUPFAM" id="SSF51735">
    <property type="entry name" value="NAD(P)-binding Rossmann-fold domains"/>
    <property type="match status" value="1"/>
</dbReference>
<dbReference type="GO" id="GO:0003978">
    <property type="term" value="F:UDP-glucose 4-epimerase activity"/>
    <property type="evidence" value="ECO:0007669"/>
    <property type="project" value="UniProtKB-EC"/>
</dbReference>
<evidence type="ECO:0000256" key="5">
    <source>
        <dbReference type="ARBA" id="ARBA00023027"/>
    </source>
</evidence>
<keyword evidence="15" id="KW-1185">Reference proteome</keyword>
<evidence type="ECO:0000259" key="12">
    <source>
        <dbReference type="Pfam" id="PF01370"/>
    </source>
</evidence>
<feature type="domain" description="NAD-dependent epimerase/dehydratase" evidence="12">
    <location>
        <begin position="155"/>
        <end position="343"/>
    </location>
</feature>
<dbReference type="GO" id="GO:0005829">
    <property type="term" value="C:cytosol"/>
    <property type="evidence" value="ECO:0007669"/>
    <property type="project" value="TreeGrafter"/>
</dbReference>
<reference evidence="14" key="2">
    <citation type="submission" date="2017-03" db="EMBL/GenBank/DDBJ databases">
        <authorList>
            <person name="Afonso C.L."/>
            <person name="Miller P.J."/>
            <person name="Scott M.A."/>
            <person name="Spackman E."/>
            <person name="Goraichik I."/>
            <person name="Dimitrov K.M."/>
            <person name="Suarez D.L."/>
            <person name="Swayne D.E."/>
        </authorList>
    </citation>
    <scope>NUCLEOTIDE SEQUENCE [LARGE SCALE GENOMIC DNA]</scope>
</reference>
<dbReference type="GO" id="GO:0006012">
    <property type="term" value="P:galactose metabolic process"/>
    <property type="evidence" value="ECO:0007669"/>
    <property type="project" value="UniProtKB-KW"/>
</dbReference>
<evidence type="ECO:0000256" key="3">
    <source>
        <dbReference type="ARBA" id="ARBA00004947"/>
    </source>
</evidence>
<evidence type="ECO:0000256" key="11">
    <source>
        <dbReference type="SAM" id="MobiDB-lite"/>
    </source>
</evidence>
<keyword evidence="6" id="KW-0119">Carbohydrate metabolism</keyword>
<sequence>MPSATAAPNAARGKRVAGFPIVLVTGGSGYIGSHTVLDILNSGCAVVVIDNLGNSHMEALCRVHYIAQKEYERRGQDPNSVPPLFFHRADLRDRNALTDIFQLWQAPEAQSKRRPVPIDIGLLAKENYRMKEYSMADRKEPVPLPITHDPSSFGKITSVIHFAALKAVGESITKPLEYYENNIAGLINLLQAMAAYNIKNLVFSSSAVVYGTGKEMNISEDSVQVGGKGTGAGLVTNPYGRSKWMAEEILNDCCFADPDFMAISLRYFNPTGSHPSGLIGEDPKGTPNNIVPVILQAYQRRRSKVYVFGSNYDTTDGTGVRDYIHVGDLASGHVAALRKLQPGDISRPSISSAISDASRIREPEPNYRVYNLGTGQGYSVLDIIKAFSAVCGSEIPFAISDARPGDLGTVTADASKAETELDWHAAFGLQDMCRDVYNWAAENPAGYERLRKLSAIALKDPMAVRKASIDAGLLDTKSAPNLNELLTGMANVVTRKSSFSGMVRKLSTMNLNLESMSTLVEEQEPHDDGAAPPQLTINGQPQWGMFGEGWTTQVGFGQTV</sequence>
<comment type="pathway">
    <text evidence="4">Carbohydrate metabolism; hexose metabolism.</text>
</comment>
<dbReference type="Gene3D" id="3.40.50.720">
    <property type="entry name" value="NAD(P)-binding Rossmann-like Domain"/>
    <property type="match status" value="2"/>
</dbReference>
<reference evidence="13 16" key="3">
    <citation type="submission" date="2019-09" db="EMBL/GenBank/DDBJ databases">
        <title>The hologenome of the rock-dwelling lichen Lasallia pustulata.</title>
        <authorList>
            <person name="Greshake Tzovaras B."/>
            <person name="Segers F."/>
            <person name="Bicker A."/>
            <person name="Dal Grande F."/>
            <person name="Otte J."/>
            <person name="Hankeln T."/>
            <person name="Schmitt I."/>
            <person name="Ebersberger I."/>
        </authorList>
    </citation>
    <scope>NUCLEOTIDE SEQUENCE [LARGE SCALE GENOMIC DNA]</scope>
    <source>
        <strain evidence="13">A1-1</strain>
    </source>
</reference>
<gene>
    <name evidence="13" type="ORF">FRX48_07347</name>
</gene>
<keyword evidence="7" id="KW-0413">Isomerase</keyword>
<comment type="cofactor">
    <cofactor evidence="2">
        <name>NAD(+)</name>
        <dbReference type="ChEBI" id="CHEBI:57540"/>
    </cofactor>
</comment>
<dbReference type="EMBL" id="FWEW01000245">
    <property type="protein sequence ID" value="SLM34176.1"/>
    <property type="molecule type" value="Genomic_DNA"/>
</dbReference>
<comment type="function">
    <text evidence="8">Mutarotase converts alpha-aldose to the beta-anomer. It is active on D-glucose, L-arabinose, D-xylose, D-galactose, maltose and lactose.</text>
</comment>
<dbReference type="Proteomes" id="UP000324767">
    <property type="component" value="Unassembled WGS sequence"/>
</dbReference>
<evidence type="ECO:0000256" key="7">
    <source>
        <dbReference type="ARBA" id="ARBA00023235"/>
    </source>
</evidence>
<dbReference type="CDD" id="cd05247">
    <property type="entry name" value="UDP_G4E_1_SDR_e"/>
    <property type="match status" value="1"/>
</dbReference>
<evidence type="ECO:0000256" key="8">
    <source>
        <dbReference type="ARBA" id="ARBA00037676"/>
    </source>
</evidence>
<proteinExistence type="inferred from homology"/>
<dbReference type="Gene3D" id="3.90.25.10">
    <property type="entry name" value="UDP-galactose 4-epimerase, domain 1"/>
    <property type="match status" value="1"/>
</dbReference>
<dbReference type="Proteomes" id="UP000192927">
    <property type="component" value="Unassembled WGS sequence"/>
</dbReference>
<feature type="domain" description="NAD-dependent epimerase/dehydratase" evidence="12">
    <location>
        <begin position="22"/>
        <end position="102"/>
    </location>
</feature>
<comment type="similarity">
    <text evidence="9">In the N-terminal section; belongs to the NAD(P)-dependent epimerase/dehydratase family.</text>
</comment>
<evidence type="ECO:0000256" key="2">
    <source>
        <dbReference type="ARBA" id="ARBA00001911"/>
    </source>
</evidence>
<evidence type="ECO:0000313" key="13">
    <source>
        <dbReference type="EMBL" id="KAA6409003.1"/>
    </source>
</evidence>
<evidence type="ECO:0000313" key="14">
    <source>
        <dbReference type="EMBL" id="SLM34176.1"/>
    </source>
</evidence>
<accession>A0A1W5CTJ3</accession>
<keyword evidence="5" id="KW-0520">NAD</keyword>
<feature type="region of interest" description="Disordered" evidence="11">
    <location>
        <begin position="518"/>
        <end position="542"/>
    </location>
</feature>
<dbReference type="PANTHER" id="PTHR43725:SF47">
    <property type="entry name" value="UDP-GLUCOSE 4-EPIMERASE"/>
    <property type="match status" value="1"/>
</dbReference>
<dbReference type="InterPro" id="IPR005886">
    <property type="entry name" value="UDP_G4E"/>
</dbReference>
<evidence type="ECO:0000256" key="6">
    <source>
        <dbReference type="ARBA" id="ARBA00023144"/>
    </source>
</evidence>
<organism evidence="14 15">
    <name type="scientific">Lasallia pustulata</name>
    <dbReference type="NCBI Taxonomy" id="136370"/>
    <lineage>
        <taxon>Eukaryota</taxon>
        <taxon>Fungi</taxon>
        <taxon>Dikarya</taxon>
        <taxon>Ascomycota</taxon>
        <taxon>Pezizomycotina</taxon>
        <taxon>Lecanoromycetes</taxon>
        <taxon>OSLEUM clade</taxon>
        <taxon>Umbilicariomycetidae</taxon>
        <taxon>Umbilicariales</taxon>
        <taxon>Umbilicariaceae</taxon>
        <taxon>Lasallia</taxon>
    </lineage>
</organism>
<evidence type="ECO:0000256" key="4">
    <source>
        <dbReference type="ARBA" id="ARBA00005028"/>
    </source>
</evidence>
<dbReference type="InterPro" id="IPR001509">
    <property type="entry name" value="Epimerase_deHydtase"/>
</dbReference>
<dbReference type="PANTHER" id="PTHR43725">
    <property type="entry name" value="UDP-GLUCOSE 4-EPIMERASE"/>
    <property type="match status" value="1"/>
</dbReference>
<reference evidence="15" key="1">
    <citation type="submission" date="2017-03" db="EMBL/GenBank/DDBJ databases">
        <authorList>
            <person name="Sharma R."/>
            <person name="Thines M."/>
        </authorList>
    </citation>
    <scope>NUCLEOTIDE SEQUENCE [LARGE SCALE GENOMIC DNA]</scope>
</reference>
<dbReference type="InterPro" id="IPR036291">
    <property type="entry name" value="NAD(P)-bd_dom_sf"/>
</dbReference>
<evidence type="ECO:0000256" key="9">
    <source>
        <dbReference type="ARBA" id="ARBA00037955"/>
    </source>
</evidence>
<keyword evidence="6" id="KW-0299">Galactose metabolism</keyword>
<comment type="similarity">
    <text evidence="10">In the C-terminal section; belongs to the aldose epimerase family.</text>
</comment>
<name>A0A1W5CTJ3_9LECA</name>
<dbReference type="NCBIfam" id="TIGR01179">
    <property type="entry name" value="galE"/>
    <property type="match status" value="1"/>
</dbReference>
<evidence type="ECO:0000313" key="16">
    <source>
        <dbReference type="Proteomes" id="UP000324767"/>
    </source>
</evidence>